<evidence type="ECO:0000313" key="3">
    <source>
        <dbReference type="EMBL" id="JAT59173.1"/>
    </source>
</evidence>
<feature type="compositionally biased region" description="Polar residues" evidence="1">
    <location>
        <begin position="38"/>
        <end position="51"/>
    </location>
</feature>
<feature type="compositionally biased region" description="Low complexity" evidence="1">
    <location>
        <begin position="1"/>
        <end position="13"/>
    </location>
</feature>
<feature type="region of interest" description="Disordered" evidence="1">
    <location>
        <begin position="1"/>
        <end position="62"/>
    </location>
</feature>
<dbReference type="AlphaFoldDB" id="A0A1D1YWW9"/>
<reference evidence="3" key="1">
    <citation type="submission" date="2015-07" db="EMBL/GenBank/DDBJ databases">
        <title>Transcriptome Assembly of Anthurium amnicola.</title>
        <authorList>
            <person name="Suzuki J."/>
        </authorList>
    </citation>
    <scope>NUCLEOTIDE SEQUENCE</scope>
</reference>
<sequence length="406" mass="44700">MMRLEVSSLLSNPSPLPRFPSGGRRPTASSCCGCRKPASSSKATSIRASQGRSRRPHVEPPWLVLPPSPPENPFSGQAWPSDLPVKGAGGTDIPLSIRMVQMKKRMAVAAPRWRDSPPPAEGDRPGAVEGPTWRAVSALVLMVEELQRSGMAGRDGVVADESVLDRASRDRRDSFVWLLRRVFFASPNLVVSLLVLLANCVAFSAEEASGLAAAIATSVEGDHEKSEIASGATHDEALMRELEGRAAELAPETIRIGDYLNWFDIGIEEGGMEPRQNEGEESYVDRRRRAYERTIAEGGASSLILSNYAQFLYRVANDHDRAEQYFQWAAMAEPRDAEAMSQYAFFLWEVRGDITGAEEMFLEAIEAEPANHHYSSSYAWFLWKTGALDTCYPLNPSPSLPANQEM</sequence>
<proteinExistence type="predicted"/>
<dbReference type="Gene3D" id="1.25.40.10">
    <property type="entry name" value="Tetratricopeptide repeat domain"/>
    <property type="match status" value="1"/>
</dbReference>
<dbReference type="PANTHER" id="PTHR26312:SF153">
    <property type="entry name" value="EXPRESSED PROTEIN"/>
    <property type="match status" value="1"/>
</dbReference>
<evidence type="ECO:0000256" key="1">
    <source>
        <dbReference type="SAM" id="MobiDB-lite"/>
    </source>
</evidence>
<protein>
    <submittedName>
        <fullName evidence="3">TPR repeat-containing protein DDB_G0285095</fullName>
    </submittedName>
</protein>
<dbReference type="SUPFAM" id="SSF48452">
    <property type="entry name" value="TPR-like"/>
    <property type="match status" value="1"/>
</dbReference>
<dbReference type="EMBL" id="GDJX01010134">
    <property type="protein sequence ID" value="JAT57802.1"/>
    <property type="molecule type" value="Transcribed_RNA"/>
</dbReference>
<feature type="region of interest" description="Disordered" evidence="1">
    <location>
        <begin position="110"/>
        <end position="129"/>
    </location>
</feature>
<accession>A0A1D1YWW9</accession>
<organism evidence="3">
    <name type="scientific">Anthurium amnicola</name>
    <dbReference type="NCBI Taxonomy" id="1678845"/>
    <lineage>
        <taxon>Eukaryota</taxon>
        <taxon>Viridiplantae</taxon>
        <taxon>Streptophyta</taxon>
        <taxon>Embryophyta</taxon>
        <taxon>Tracheophyta</taxon>
        <taxon>Spermatophyta</taxon>
        <taxon>Magnoliopsida</taxon>
        <taxon>Liliopsida</taxon>
        <taxon>Araceae</taxon>
        <taxon>Pothoideae</taxon>
        <taxon>Potheae</taxon>
        <taxon>Anthurium</taxon>
    </lineage>
</organism>
<gene>
    <name evidence="3" type="primary">DDB_G0285095_2</name>
    <name evidence="2" type="synonym">DDB_G0285095_1</name>
    <name evidence="2" type="ORF">g.47480</name>
    <name evidence="3" type="ORF">g.47482</name>
</gene>
<evidence type="ECO:0000313" key="2">
    <source>
        <dbReference type="EMBL" id="JAT57802.1"/>
    </source>
</evidence>
<dbReference type="EMBL" id="GDJX01008763">
    <property type="protein sequence ID" value="JAT59173.1"/>
    <property type="molecule type" value="Transcribed_RNA"/>
</dbReference>
<name>A0A1D1YWW9_9ARAE</name>
<dbReference type="InterPro" id="IPR011990">
    <property type="entry name" value="TPR-like_helical_dom_sf"/>
</dbReference>
<dbReference type="PANTHER" id="PTHR26312">
    <property type="entry name" value="TETRATRICOPEPTIDE REPEAT PROTEIN 5"/>
    <property type="match status" value="1"/>
</dbReference>